<protein>
    <recommendedName>
        <fullName evidence="4">Lipoprotein</fullName>
    </recommendedName>
</protein>
<evidence type="ECO:0000313" key="3">
    <source>
        <dbReference type="Proteomes" id="UP000515450"/>
    </source>
</evidence>
<dbReference type="PROSITE" id="PS51257">
    <property type="entry name" value="PROKAR_LIPOPROTEIN"/>
    <property type="match status" value="1"/>
</dbReference>
<evidence type="ECO:0008006" key="4">
    <source>
        <dbReference type="Google" id="ProtNLM"/>
    </source>
</evidence>
<evidence type="ECO:0000256" key="1">
    <source>
        <dbReference type="SAM" id="SignalP"/>
    </source>
</evidence>
<dbReference type="EMBL" id="CP058555">
    <property type="protein sequence ID" value="QMV68714.1"/>
    <property type="molecule type" value="Genomic_DNA"/>
</dbReference>
<organism evidence="2 3">
    <name type="scientific">Sphingobacterium paramultivorum</name>
    <dbReference type="NCBI Taxonomy" id="2886510"/>
    <lineage>
        <taxon>Bacteria</taxon>
        <taxon>Pseudomonadati</taxon>
        <taxon>Bacteroidota</taxon>
        <taxon>Sphingobacteriia</taxon>
        <taxon>Sphingobacteriales</taxon>
        <taxon>Sphingobacteriaceae</taxon>
        <taxon>Sphingobacterium</taxon>
    </lineage>
</organism>
<keyword evidence="1" id="KW-0732">Signal</keyword>
<proteinExistence type="predicted"/>
<name>A0A7G5E3Y9_9SPHI</name>
<accession>A0A7G5E3Y9</accession>
<dbReference type="Proteomes" id="UP000515450">
    <property type="component" value="Chromosome"/>
</dbReference>
<evidence type="ECO:0000313" key="2">
    <source>
        <dbReference type="EMBL" id="QMV68714.1"/>
    </source>
</evidence>
<keyword evidence="3" id="KW-1185">Reference proteome</keyword>
<dbReference type="AlphaFoldDB" id="A0A7G5E3Y9"/>
<reference evidence="2 3" key="1">
    <citation type="journal article" date="2020" name="G3 (Bethesda)">
        <title>CeMbio - The Caenorhabditis elegans Microbiome Resource.</title>
        <authorList>
            <person name="Dirksen P."/>
            <person name="Assie A."/>
            <person name="Zimmermann J."/>
            <person name="Zhang F."/>
            <person name="Tietje A.M."/>
            <person name="Marsh S.A."/>
            <person name="Felix M.A."/>
            <person name="Shapira M."/>
            <person name="Kaleta C."/>
            <person name="Schulenburg H."/>
            <person name="Samuel B."/>
        </authorList>
    </citation>
    <scope>NUCLEOTIDE SEQUENCE [LARGE SCALE GENOMIC DNA]</scope>
    <source>
        <strain evidence="2 3">BIGb0170</strain>
    </source>
</reference>
<feature type="chain" id="PRO_5028988744" description="Lipoprotein" evidence="1">
    <location>
        <begin position="21"/>
        <end position="185"/>
    </location>
</feature>
<dbReference type="RefSeq" id="WP_159729416.1">
    <property type="nucleotide sequence ID" value="NZ_CP058555.1"/>
</dbReference>
<sequence length="185" mass="21428">MKIILLLNIALLGILSSCQSVEKCEDSICLKTAIRKTGNDYLVRLEFKSKMDTILKLDQRMFATGCPDYWEDPTVFYKTKNPDALKHNQIIIENTDDQIRLLSRQFYPEGKQVPTVLPNCAFLEEFKLELKKDSIISYRFTVGKDDLRVSTADRKVKLHLYLKNKGNGRIITSSNWIKINSYRSE</sequence>
<gene>
    <name evidence="2" type="ORF">HS960_14105</name>
</gene>
<feature type="signal peptide" evidence="1">
    <location>
        <begin position="1"/>
        <end position="20"/>
    </location>
</feature>